<evidence type="ECO:0000313" key="13">
    <source>
        <dbReference type="Proteomes" id="UP000007718"/>
    </source>
</evidence>
<keyword evidence="7 10" id="KW-0378">Hydrolase</keyword>
<evidence type="ECO:0000256" key="9">
    <source>
        <dbReference type="ARBA" id="ARBA00023125"/>
    </source>
</evidence>
<dbReference type="PANTHER" id="PTHR30195">
    <property type="entry name" value="TYPE I SITE-SPECIFIC DEOXYRIBONUCLEASE PROTEIN SUBUNIT M AND R"/>
    <property type="match status" value="1"/>
</dbReference>
<comment type="function">
    <text evidence="10">Subunit R is required for both nuclease and ATPase activities, but not for modification.</text>
</comment>
<feature type="domain" description="Helicase ATP-binding" evidence="11">
    <location>
        <begin position="331"/>
        <end position="534"/>
    </location>
</feature>
<dbReference type="CDD" id="cd18030">
    <property type="entry name" value="DEXHc_RE_I_HsdR"/>
    <property type="match status" value="1"/>
</dbReference>
<dbReference type="Pfam" id="PF18766">
    <property type="entry name" value="SWI2_SNF2"/>
    <property type="match status" value="2"/>
</dbReference>
<dbReference type="Proteomes" id="UP000007718">
    <property type="component" value="Chromosome"/>
</dbReference>
<evidence type="ECO:0000256" key="7">
    <source>
        <dbReference type="ARBA" id="ARBA00022801"/>
    </source>
</evidence>
<dbReference type="SMART" id="SM00487">
    <property type="entry name" value="DEXDc"/>
    <property type="match status" value="1"/>
</dbReference>
<dbReference type="GO" id="GO:0009035">
    <property type="term" value="F:type I site-specific deoxyribonuclease activity"/>
    <property type="evidence" value="ECO:0007669"/>
    <property type="project" value="UniProtKB-EC"/>
</dbReference>
<evidence type="ECO:0000259" key="11">
    <source>
        <dbReference type="PROSITE" id="PS51192"/>
    </source>
</evidence>
<evidence type="ECO:0000256" key="2">
    <source>
        <dbReference type="ARBA" id="ARBA00008598"/>
    </source>
</evidence>
<dbReference type="REBASE" id="33146">
    <property type="entry name" value="DprMRPORF1497P"/>
</dbReference>
<organism evidence="12 13">
    <name type="scientific">Deinococcus proteolyticus (strain ATCC 35074 / DSM 20540 / JCM 6276 / NBRC 101906 / NCIMB 13154 / VKM Ac-1939 / CCM 2703 / MRP)</name>
    <dbReference type="NCBI Taxonomy" id="693977"/>
    <lineage>
        <taxon>Bacteria</taxon>
        <taxon>Thermotogati</taxon>
        <taxon>Deinococcota</taxon>
        <taxon>Deinococci</taxon>
        <taxon>Deinococcales</taxon>
        <taxon>Deinococcaceae</taxon>
        <taxon>Deinococcus</taxon>
    </lineage>
</organism>
<keyword evidence="13" id="KW-1185">Reference proteome</keyword>
<keyword evidence="4 10" id="KW-0547">Nucleotide-binding</keyword>
<evidence type="ECO:0000256" key="10">
    <source>
        <dbReference type="RuleBase" id="RU364115"/>
    </source>
</evidence>
<dbReference type="GO" id="GO:0003677">
    <property type="term" value="F:DNA binding"/>
    <property type="evidence" value="ECO:0007669"/>
    <property type="project" value="UniProtKB-KW"/>
</dbReference>
<dbReference type="Gene3D" id="3.90.1570.50">
    <property type="match status" value="1"/>
</dbReference>
<dbReference type="PROSITE" id="PS51192">
    <property type="entry name" value="HELICASE_ATP_BIND_1"/>
    <property type="match status" value="1"/>
</dbReference>
<dbReference type="AlphaFoldDB" id="F0RJY5"/>
<dbReference type="InterPro" id="IPR027417">
    <property type="entry name" value="P-loop_NTPase"/>
</dbReference>
<reference evidence="12 13" key="2">
    <citation type="journal article" date="2012" name="Stand. Genomic Sci.">
        <title>Complete genome sequence of the orange-red pigmented, radioresistant Deinococcus proteolyticus type strain (MRP(T)).</title>
        <authorList>
            <person name="Copeland A."/>
            <person name="Zeytun A."/>
            <person name="Yassawong M."/>
            <person name="Nolan M."/>
            <person name="Lucas S."/>
            <person name="Hammon N."/>
            <person name="Deshpande S."/>
            <person name="Cheng J.F."/>
            <person name="Han C."/>
            <person name="Tapia R."/>
            <person name="Goodwin L.A."/>
            <person name="Pitluck S."/>
            <person name="Mavromatis K."/>
            <person name="Liolios K."/>
            <person name="Pagani I."/>
            <person name="Ivanova N."/>
            <person name="Mikhailova N."/>
            <person name="Pati A."/>
            <person name="Chen A."/>
            <person name="Palaniappan K."/>
            <person name="Land M."/>
            <person name="Hauser L."/>
            <person name="Jeffries C.D."/>
            <person name="Brambilla E.M."/>
            <person name="Rohde M."/>
            <person name="Sikorski J."/>
            <person name="Pukall R."/>
            <person name="Goker M."/>
            <person name="Detter J.C."/>
            <person name="Woyke T."/>
            <person name="Bristow J."/>
            <person name="Eisen J.A."/>
            <person name="Markowitz V."/>
            <person name="Hugenholtz P."/>
            <person name="Kyrpides N.C."/>
            <person name="Klenk H.P."/>
            <person name="Lapidus A."/>
        </authorList>
    </citation>
    <scope>NUCLEOTIDE SEQUENCE [LARGE SCALE GENOMIC DNA]</scope>
    <source>
        <strain evidence="13">ATCC 35074 / DSM 20540 / JCM 6276 / NBRC 101906 / NCIMB 13154 / VKM Ac-1939 / CCM 2703 / MRP</strain>
    </source>
</reference>
<evidence type="ECO:0000256" key="5">
    <source>
        <dbReference type="ARBA" id="ARBA00022747"/>
    </source>
</evidence>
<evidence type="ECO:0000256" key="1">
    <source>
        <dbReference type="ARBA" id="ARBA00000851"/>
    </source>
</evidence>
<comment type="subunit">
    <text evidence="10">The type I restriction/modification system is composed of three polypeptides R, M and S.</text>
</comment>
<evidence type="ECO:0000256" key="8">
    <source>
        <dbReference type="ARBA" id="ARBA00022840"/>
    </source>
</evidence>
<dbReference type="GO" id="GO:0005524">
    <property type="term" value="F:ATP binding"/>
    <property type="evidence" value="ECO:0007669"/>
    <property type="project" value="UniProtKB-KW"/>
</dbReference>
<dbReference type="eggNOG" id="COG0610">
    <property type="taxonomic scope" value="Bacteria"/>
</dbReference>
<dbReference type="Gene3D" id="3.40.50.300">
    <property type="entry name" value="P-loop containing nucleotide triphosphate hydrolases"/>
    <property type="match status" value="3"/>
</dbReference>
<name>F0RJY5_DEIPM</name>
<dbReference type="Pfam" id="PF04313">
    <property type="entry name" value="HSDR_N"/>
    <property type="match status" value="1"/>
</dbReference>
<proteinExistence type="inferred from homology"/>
<evidence type="ECO:0000256" key="4">
    <source>
        <dbReference type="ARBA" id="ARBA00022741"/>
    </source>
</evidence>
<dbReference type="EMBL" id="CP002536">
    <property type="protein sequence ID" value="ADY26631.1"/>
    <property type="molecule type" value="Genomic_DNA"/>
</dbReference>
<dbReference type="InterPro" id="IPR051268">
    <property type="entry name" value="Type-I_R_enzyme_R_subunit"/>
</dbReference>
<comment type="catalytic activity">
    <reaction evidence="1 10">
        <text>Endonucleolytic cleavage of DNA to give random double-stranded fragments with terminal 5'-phosphates, ATP is simultaneously hydrolyzed.</text>
        <dbReference type="EC" id="3.1.21.3"/>
    </reaction>
</comment>
<dbReference type="PANTHER" id="PTHR30195:SF15">
    <property type="entry name" value="TYPE I RESTRICTION ENZYME HINDI ENDONUCLEASE SUBUNIT"/>
    <property type="match status" value="1"/>
</dbReference>
<keyword evidence="3" id="KW-0540">Nuclease</keyword>
<dbReference type="OrthoDB" id="9758243at2"/>
<dbReference type="NCBIfam" id="TIGR00348">
    <property type="entry name" value="hsdR"/>
    <property type="match status" value="1"/>
</dbReference>
<dbReference type="STRING" id="693977.Deipr_1492"/>
<gene>
    <name evidence="12" type="ordered locus">Deipr_1492</name>
</gene>
<comment type="similarity">
    <text evidence="2 10">Belongs to the HsdR family.</text>
</comment>
<protein>
    <recommendedName>
        <fullName evidence="10">Type I restriction enzyme endonuclease subunit</fullName>
        <shortName evidence="10">R protein</shortName>
        <ecNumber evidence="10">3.1.21.3</ecNumber>
    </recommendedName>
</protein>
<keyword evidence="6" id="KW-0255">Endonuclease</keyword>
<dbReference type="RefSeq" id="WP_013615239.1">
    <property type="nucleotide sequence ID" value="NC_015161.1"/>
</dbReference>
<dbReference type="Pfam" id="PF22679">
    <property type="entry name" value="T1R_D3-like"/>
    <property type="match status" value="1"/>
</dbReference>
<reference evidence="13" key="1">
    <citation type="submission" date="2011-02" db="EMBL/GenBank/DDBJ databases">
        <title>The complete sequence of chromosome of Deinococcus proteolyticus DSM 20540.</title>
        <authorList>
            <consortium name="US DOE Joint Genome Institute (JGI-PGF)"/>
            <person name="Lucas S."/>
            <person name="Copeland A."/>
            <person name="Lapidus A."/>
            <person name="Bruce D."/>
            <person name="Goodwin L."/>
            <person name="Pitluck S."/>
            <person name="Kyrpides N."/>
            <person name="Mavromatis K."/>
            <person name="Pagani I."/>
            <person name="Ivanova N."/>
            <person name="Ovchinnikova G."/>
            <person name="Zeytun A."/>
            <person name="Detter J.C."/>
            <person name="Han C."/>
            <person name="Land M."/>
            <person name="Hauser L."/>
            <person name="Markowitz V."/>
            <person name="Cheng J.-F."/>
            <person name="Hugenholtz P."/>
            <person name="Woyke T."/>
            <person name="Wu D."/>
            <person name="Pukall R."/>
            <person name="Steenblock K."/>
            <person name="Brambilla E."/>
            <person name="Klenk H.-P."/>
            <person name="Eisen J.A."/>
        </authorList>
    </citation>
    <scope>NUCLEOTIDE SEQUENCE [LARGE SCALE GENOMIC DNA]</scope>
    <source>
        <strain evidence="13">ATCC 35074 / DSM 20540 / JCM 6276 / NBRC 101906 / NCIMB 13154 / VKM Ac-1939 / CCM 2703 / MRP</strain>
    </source>
</reference>
<evidence type="ECO:0000256" key="6">
    <source>
        <dbReference type="ARBA" id="ARBA00022759"/>
    </source>
</evidence>
<dbReference type="EC" id="3.1.21.3" evidence="10"/>
<dbReference type="CDD" id="cd22332">
    <property type="entry name" value="HsdR_N"/>
    <property type="match status" value="1"/>
</dbReference>
<sequence>MPRTDPPADFREIVSSQLPALAELVNLGYTFLTPAEALAKRRGRRGQVILTEVLLEALGRLNRVRYLDQEREFTAEGLQKAADQLLRLPFEALYTTAQAAYDLLTLGTSVEQVVDGDRKSFSVRFIDWERPERNIWHVTEEYTVERQGSSSTRRPDIVLFCNGIPLVVIECKRPDMGEPLAEAISQTLRNHARHEIPLLYSFAQLLLAVAQNEAKYATTGADAQYWATWREEDPQITAALPELVGRPLAPDVRRRILGWRDEPLRSRLDRAWHEGPRVPSAQDGLIASLLAPARLLPFIRGFIVFDAGVKKAARYQQYYAVGEIMRRVQERTPEGKRHGGVVWHTTGSGKSLTMVMLARALTKLSNDPQMRGVLSGASGNEQEAQNGRTVQTLFPDRPGMAGPTHLPDALAPRIVLVTDRVDLDEQIAGTFKNTGVQPVQARDGRHLLELLSSERTQVITTVIDKFETVARERLKVTSPDVFVLVDESHRSQYGSANALMQTVLPNACLIGFTGTPLLKKEKNTAQKFGGILHTYTMGRAVQDGAVAPLKYEARHAELRGAQEQIDRWFERVARNLTDQQKADVKRKFQAAQTVLGADSRLEEIAYDIGEHFAQNYQSRGLKAQFAVSSKLDAVRYKKIFDRWGRVSVALVMSAPDTREGHTTVDEADVPEVQAFWRDMMNRYGSEANYQKSIISAFKGDGEPELLIVVDKLLTGFDAPRNAVLYLDKRLKEHNILQAIARVNRLYDGKDYGLIVDYRGIFNELHEALDIYAALEAEGFDPADVAGTLESVEVEIGLLKTRHGHVWDVFSGIDRQDLEAMQRHLEPQDRREAFYEALTAFAKTLQLALSTPAFLDRTPEAERQVYIRDLRFFLNLRTTVKRRYGESVDFGPLEAQLRKMVQEHVGADTVTQLAEPVSLFDAEAAEEQDAQIEGDAAKADTMASRIRRAVTERMEEDPTFYKRLSELVDEAIADHRAGRLADLEYLKRAQELTRLARERGQSEGDPRLQGREAAQAYRGLLEEGLSESLREVPDLAERLTTAALAFDDAVQSLKIRDWHSNQGVRNRMIDAMDDHLYELERETGQRIPHSIRDALFEKVLSVARHRDA</sequence>
<dbReference type="GO" id="GO:0009307">
    <property type="term" value="P:DNA restriction-modification system"/>
    <property type="evidence" value="ECO:0007669"/>
    <property type="project" value="UniProtKB-KW"/>
</dbReference>
<dbReference type="SUPFAM" id="SSF52540">
    <property type="entry name" value="P-loop containing nucleoside triphosphate hydrolases"/>
    <property type="match status" value="1"/>
</dbReference>
<accession>F0RJY5</accession>
<dbReference type="KEGG" id="dpt:Deipr_1492"/>
<evidence type="ECO:0000313" key="12">
    <source>
        <dbReference type="EMBL" id="ADY26631.1"/>
    </source>
</evidence>
<dbReference type="InterPro" id="IPR007409">
    <property type="entry name" value="Restrct_endonuc_type1_HsdR_N"/>
</dbReference>
<keyword evidence="9 10" id="KW-0238">DNA-binding</keyword>
<dbReference type="HOGENOM" id="CLU_005762_0_1_0"/>
<dbReference type="CDD" id="cd18800">
    <property type="entry name" value="SF2_C_EcoR124I-like"/>
    <property type="match status" value="1"/>
</dbReference>
<keyword evidence="5 10" id="KW-0680">Restriction system</keyword>
<dbReference type="InterPro" id="IPR014001">
    <property type="entry name" value="Helicase_ATP-bd"/>
</dbReference>
<dbReference type="InterPro" id="IPR055180">
    <property type="entry name" value="HsdR_RecA-like_helicase_dom_2"/>
</dbReference>
<evidence type="ECO:0000256" key="3">
    <source>
        <dbReference type="ARBA" id="ARBA00022722"/>
    </source>
</evidence>
<keyword evidence="8 10" id="KW-0067">ATP-binding</keyword>
<dbReference type="InterPro" id="IPR004473">
    <property type="entry name" value="Restrct_endonuc_typeI_HsdR"/>
</dbReference>
<dbReference type="InterPro" id="IPR040980">
    <property type="entry name" value="SWI2_SNF2"/>
</dbReference>